<reference evidence="3 4" key="1">
    <citation type="submission" date="2019-12" db="EMBL/GenBank/DDBJ databases">
        <title>Complete genome sequence of Pseudomonas stutzeri.</title>
        <authorList>
            <person name="Lim S.R."/>
            <person name="Kim J.H."/>
        </authorList>
    </citation>
    <scope>NUCLEOTIDE SEQUENCE [LARGE SCALE GENOMIC DNA]</scope>
    <source>
        <strain evidence="3 4">PM101005</strain>
    </source>
</reference>
<evidence type="ECO:0000313" key="4">
    <source>
        <dbReference type="Proteomes" id="UP000438983"/>
    </source>
</evidence>
<feature type="region of interest" description="Disordered" evidence="1">
    <location>
        <begin position="44"/>
        <end position="75"/>
    </location>
</feature>
<gene>
    <name evidence="3" type="ORF">GQA94_09985</name>
</gene>
<feature type="domain" description="DUF3597" evidence="2">
    <location>
        <begin position="45"/>
        <end position="163"/>
    </location>
</feature>
<dbReference type="Proteomes" id="UP000438983">
    <property type="component" value="Chromosome"/>
</dbReference>
<dbReference type="SUPFAM" id="SSF158634">
    <property type="entry name" value="RPA2825-like"/>
    <property type="match status" value="1"/>
</dbReference>
<organism evidence="3 4">
    <name type="scientific">Stutzerimonas stutzeri</name>
    <name type="common">Pseudomonas stutzeri</name>
    <dbReference type="NCBI Taxonomy" id="316"/>
    <lineage>
        <taxon>Bacteria</taxon>
        <taxon>Pseudomonadati</taxon>
        <taxon>Pseudomonadota</taxon>
        <taxon>Gammaproteobacteria</taxon>
        <taxon>Pseudomonadales</taxon>
        <taxon>Pseudomonadaceae</taxon>
        <taxon>Stutzerimonas</taxon>
    </lineage>
</organism>
<evidence type="ECO:0000259" key="2">
    <source>
        <dbReference type="Pfam" id="PF12200"/>
    </source>
</evidence>
<name>A0A6I6LMB5_STUST</name>
<dbReference type="AlphaFoldDB" id="A0A6I6LMB5"/>
<dbReference type="OrthoDB" id="5524840at2"/>
<sequence length="168" mass="17270">MGLFDKIKDKLGLGGVSNEAHKPAAPDSGINQHATDTVVDSERPTTANNATTSPPGATGATGATPGMAGSAGTVGSVGGATSAVDVPAKLDGMAATFPEKLNWRTSIVDLLKLLGLDSSLESRKELATELGCPPDQMADSAQMNMWLHRTVMHKLAEHGGTVPPELRT</sequence>
<dbReference type="RefSeq" id="WP_158187872.1">
    <property type="nucleotide sequence ID" value="NZ_CP046902.1"/>
</dbReference>
<dbReference type="EMBL" id="CP046902">
    <property type="protein sequence ID" value="QGZ30373.1"/>
    <property type="molecule type" value="Genomic_DNA"/>
</dbReference>
<protein>
    <submittedName>
        <fullName evidence="3">DUF3597 family protein</fullName>
    </submittedName>
</protein>
<proteinExistence type="predicted"/>
<dbReference type="Pfam" id="PF12200">
    <property type="entry name" value="DUF3597"/>
    <property type="match status" value="1"/>
</dbReference>
<dbReference type="InterPro" id="IPR022016">
    <property type="entry name" value="DUF3597"/>
</dbReference>
<accession>A0A6I6LMB5</accession>
<evidence type="ECO:0000256" key="1">
    <source>
        <dbReference type="SAM" id="MobiDB-lite"/>
    </source>
</evidence>
<evidence type="ECO:0000313" key="3">
    <source>
        <dbReference type="EMBL" id="QGZ30373.1"/>
    </source>
</evidence>